<evidence type="ECO:0000313" key="2">
    <source>
        <dbReference type="Proteomes" id="UP001365846"/>
    </source>
</evidence>
<keyword evidence="2" id="KW-1185">Reference proteome</keyword>
<dbReference type="RefSeq" id="WP_340361469.1">
    <property type="nucleotide sequence ID" value="NZ_JBBKZU010000049.1"/>
</dbReference>
<comment type="caution">
    <text evidence="1">The sequence shown here is derived from an EMBL/GenBank/DDBJ whole genome shotgun (WGS) entry which is preliminary data.</text>
</comment>
<reference evidence="1 2" key="1">
    <citation type="submission" date="2024-03" db="EMBL/GenBank/DDBJ databases">
        <title>Novel species of the genus Variovorax.</title>
        <authorList>
            <person name="Liu Q."/>
            <person name="Xin Y.-H."/>
        </authorList>
    </citation>
    <scope>NUCLEOTIDE SEQUENCE [LARGE SCALE GENOMIC DNA]</scope>
    <source>
        <strain evidence="1 2">KACC 18899</strain>
    </source>
</reference>
<proteinExistence type="predicted"/>
<gene>
    <name evidence="1" type="ORF">WKW77_34940</name>
</gene>
<dbReference type="EMBL" id="JBBKZU010000049">
    <property type="protein sequence ID" value="MEJ8816280.1"/>
    <property type="molecule type" value="Genomic_DNA"/>
</dbReference>
<protein>
    <submittedName>
        <fullName evidence="1">Uncharacterized protein</fullName>
    </submittedName>
</protein>
<name>A0ABU8VRR5_9BURK</name>
<organism evidence="1 2">
    <name type="scientific">Variovorax ureilyticus</name>
    <dbReference type="NCBI Taxonomy" id="1836198"/>
    <lineage>
        <taxon>Bacteria</taxon>
        <taxon>Pseudomonadati</taxon>
        <taxon>Pseudomonadota</taxon>
        <taxon>Betaproteobacteria</taxon>
        <taxon>Burkholderiales</taxon>
        <taxon>Comamonadaceae</taxon>
        <taxon>Variovorax</taxon>
    </lineage>
</organism>
<evidence type="ECO:0000313" key="1">
    <source>
        <dbReference type="EMBL" id="MEJ8816280.1"/>
    </source>
</evidence>
<dbReference type="Proteomes" id="UP001365846">
    <property type="component" value="Unassembled WGS sequence"/>
</dbReference>
<accession>A0ABU8VRR5</accession>
<sequence>MFVTMPQFEHRVMSQLAGEGQRYWEAVALSVVSPWYMFVYDAQYEGALVERTVLVEWEEVLAQLIASVPLERRKGLCRVEYAGMPRRWTQRLVSGLWEAGEGEGGIPGDLVFKFEGDKELRDANLHPVRASATGQLLFTLGPQHQTRDAGR</sequence>